<keyword evidence="6 8" id="KW-1133">Transmembrane helix</keyword>
<dbReference type="InterPro" id="IPR000620">
    <property type="entry name" value="EamA_dom"/>
</dbReference>
<feature type="transmembrane region" description="Helical" evidence="8">
    <location>
        <begin position="268"/>
        <end position="286"/>
    </location>
</feature>
<evidence type="ECO:0000313" key="11">
    <source>
        <dbReference type="Proteomes" id="UP000191154"/>
    </source>
</evidence>
<evidence type="ECO:0000256" key="8">
    <source>
        <dbReference type="SAM" id="Phobius"/>
    </source>
</evidence>
<feature type="transmembrane region" description="Helical" evidence="8">
    <location>
        <begin position="43"/>
        <end position="62"/>
    </location>
</feature>
<evidence type="ECO:0000256" key="6">
    <source>
        <dbReference type="ARBA" id="ARBA00022989"/>
    </source>
</evidence>
<dbReference type="PANTHER" id="PTHR22911">
    <property type="entry name" value="ACYL-MALONYL CONDENSING ENZYME-RELATED"/>
    <property type="match status" value="1"/>
</dbReference>
<feature type="transmembrane region" description="Helical" evidence="8">
    <location>
        <begin position="105"/>
        <end position="122"/>
    </location>
</feature>
<evidence type="ECO:0000256" key="2">
    <source>
        <dbReference type="ARBA" id="ARBA00007362"/>
    </source>
</evidence>
<feature type="transmembrane region" description="Helical" evidence="8">
    <location>
        <begin position="151"/>
        <end position="168"/>
    </location>
</feature>
<accession>A0A1S8N2R4</accession>
<feature type="transmembrane region" description="Helical" evidence="8">
    <location>
        <begin position="129"/>
        <end position="145"/>
    </location>
</feature>
<comment type="caution">
    <text evidence="10">The sequence shown here is derived from an EMBL/GenBank/DDBJ whole genome shotgun (WGS) entry which is preliminary data.</text>
</comment>
<evidence type="ECO:0000256" key="5">
    <source>
        <dbReference type="ARBA" id="ARBA00022692"/>
    </source>
</evidence>
<protein>
    <submittedName>
        <fullName evidence="10">EamA-like transporter family protein</fullName>
    </submittedName>
</protein>
<name>A0A1S8N2R4_CLOSA</name>
<comment type="similarity">
    <text evidence="2">Belongs to the EamA transporter family.</text>
</comment>
<feature type="domain" description="EamA" evidence="9">
    <location>
        <begin position="9"/>
        <end position="143"/>
    </location>
</feature>
<feature type="transmembrane region" description="Helical" evidence="8">
    <location>
        <begin position="74"/>
        <end position="93"/>
    </location>
</feature>
<dbReference type="Pfam" id="PF00892">
    <property type="entry name" value="EamA"/>
    <property type="match status" value="1"/>
</dbReference>
<keyword evidence="3" id="KW-0813">Transport</keyword>
<dbReference type="SUPFAM" id="SSF103481">
    <property type="entry name" value="Multidrug resistance efflux transporter EmrE"/>
    <property type="match status" value="2"/>
</dbReference>
<feature type="transmembrane region" description="Helical" evidence="8">
    <location>
        <begin position="177"/>
        <end position="197"/>
    </location>
</feature>
<dbReference type="InterPro" id="IPR037185">
    <property type="entry name" value="EmrE-like"/>
</dbReference>
<evidence type="ECO:0000256" key="1">
    <source>
        <dbReference type="ARBA" id="ARBA00004651"/>
    </source>
</evidence>
<dbReference type="InterPro" id="IPR004626">
    <property type="entry name" value="RarD"/>
</dbReference>
<reference evidence="10 11" key="1">
    <citation type="submission" date="2016-05" db="EMBL/GenBank/DDBJ databases">
        <title>Microbial solvent formation.</title>
        <authorList>
            <person name="Poehlein A."/>
            <person name="Montoya Solano J.D."/>
            <person name="Flitsch S."/>
            <person name="Krabben P."/>
            <person name="Duerre P."/>
            <person name="Daniel R."/>
        </authorList>
    </citation>
    <scope>NUCLEOTIDE SEQUENCE [LARGE SCALE GENOMIC DNA]</scope>
    <source>
        <strain evidence="10 11">L1-8</strain>
    </source>
</reference>
<comment type="subcellular location">
    <subcellularLocation>
        <location evidence="1">Cell membrane</location>
        <topology evidence="1">Multi-pass membrane protein</topology>
    </subcellularLocation>
</comment>
<evidence type="ECO:0000259" key="9">
    <source>
        <dbReference type="Pfam" id="PF00892"/>
    </source>
</evidence>
<gene>
    <name evidence="10" type="ORF">CLOSAC_33450</name>
</gene>
<dbReference type="STRING" id="169679.CSACC_24780"/>
<dbReference type="GO" id="GO:0005886">
    <property type="term" value="C:plasma membrane"/>
    <property type="evidence" value="ECO:0007669"/>
    <property type="project" value="UniProtKB-SubCell"/>
</dbReference>
<feature type="transmembrane region" description="Helical" evidence="8">
    <location>
        <begin position="209"/>
        <end position="230"/>
    </location>
</feature>
<dbReference type="EMBL" id="LZYZ01000006">
    <property type="protein sequence ID" value="OOM10724.1"/>
    <property type="molecule type" value="Genomic_DNA"/>
</dbReference>
<dbReference type="PANTHER" id="PTHR22911:SF137">
    <property type="entry name" value="SOLUTE CARRIER FAMILY 35 MEMBER G2-RELATED"/>
    <property type="match status" value="1"/>
</dbReference>
<dbReference type="NCBIfam" id="TIGR00688">
    <property type="entry name" value="rarD"/>
    <property type="match status" value="1"/>
</dbReference>
<evidence type="ECO:0000313" key="10">
    <source>
        <dbReference type="EMBL" id="OOM10724.1"/>
    </source>
</evidence>
<proteinExistence type="inferred from homology"/>
<sequence>MQMNNEKTAGVIYAVTAYTLWGILPIYWKLVDSVFSMEILSNRIVWAFVFTAIIIAVTKQWDELKRIAKDKKQMSYIFIASILIAFNWGLYIWAVNSDKIVDASLGYYINPLLAVVLGVLIFKEKMNYWTTAALIIAFIGVLIKTVQYGKIPWISLGLAISFGLYGAIKKSVKASSIVGLTIESAMVTPFAAAYIVSRHISGIGAFKTQGLLVILMLIGGGVVTAIPLLLFASGAKRLPLSLIGFTQYISPTISLLIGIFVYHEGFTAVDMIAFCFIWAAIAIYSFSQISLVKSPKNIEQIS</sequence>
<evidence type="ECO:0000256" key="4">
    <source>
        <dbReference type="ARBA" id="ARBA00022475"/>
    </source>
</evidence>
<evidence type="ECO:0000256" key="3">
    <source>
        <dbReference type="ARBA" id="ARBA00022448"/>
    </source>
</evidence>
<keyword evidence="7 8" id="KW-0472">Membrane</keyword>
<feature type="transmembrane region" description="Helical" evidence="8">
    <location>
        <begin position="242"/>
        <end position="262"/>
    </location>
</feature>
<organism evidence="10 11">
    <name type="scientific">Clostridium saccharobutylicum</name>
    <dbReference type="NCBI Taxonomy" id="169679"/>
    <lineage>
        <taxon>Bacteria</taxon>
        <taxon>Bacillati</taxon>
        <taxon>Bacillota</taxon>
        <taxon>Clostridia</taxon>
        <taxon>Eubacteriales</taxon>
        <taxon>Clostridiaceae</taxon>
        <taxon>Clostridium</taxon>
    </lineage>
</organism>
<keyword evidence="5 8" id="KW-0812">Transmembrane</keyword>
<dbReference type="Proteomes" id="UP000191154">
    <property type="component" value="Unassembled WGS sequence"/>
</dbReference>
<dbReference type="AlphaFoldDB" id="A0A1S8N2R4"/>
<feature type="transmembrane region" description="Helical" evidence="8">
    <location>
        <begin position="12"/>
        <end position="31"/>
    </location>
</feature>
<keyword evidence="4" id="KW-1003">Cell membrane</keyword>
<evidence type="ECO:0000256" key="7">
    <source>
        <dbReference type="ARBA" id="ARBA00023136"/>
    </source>
</evidence>